<dbReference type="EMBL" id="OBMT01000012">
    <property type="protein sequence ID" value="SOC14371.1"/>
    <property type="molecule type" value="Genomic_DNA"/>
</dbReference>
<evidence type="ECO:0000313" key="2">
    <source>
        <dbReference type="Proteomes" id="UP000219111"/>
    </source>
</evidence>
<dbReference type="AlphaFoldDB" id="A0A285T086"/>
<sequence>MTEHLKTTPLKQKEAGMALDIIKKPKAATPAPFMMTKTMFTLWINKIRLIGDFDFRYPSAYLSQEQLEGQSDWEDVEIYLDTTEGLVTARHEKDSELVWVTITPQAPWSNIEDAMHWLMNEAKAA</sequence>
<proteinExistence type="predicted"/>
<organism evidence="1 2">
    <name type="scientific">Rhodobacter maris</name>
    <dbReference type="NCBI Taxonomy" id="446682"/>
    <lineage>
        <taxon>Bacteria</taxon>
        <taxon>Pseudomonadati</taxon>
        <taxon>Pseudomonadota</taxon>
        <taxon>Alphaproteobacteria</taxon>
        <taxon>Rhodobacterales</taxon>
        <taxon>Rhodobacter group</taxon>
        <taxon>Rhodobacter</taxon>
    </lineage>
</organism>
<evidence type="ECO:0000313" key="1">
    <source>
        <dbReference type="EMBL" id="SOC14371.1"/>
    </source>
</evidence>
<gene>
    <name evidence="1" type="ORF">SAMN05877831_1125</name>
</gene>
<dbReference type="RefSeq" id="WP_097070801.1">
    <property type="nucleotide sequence ID" value="NZ_OBMT01000012.1"/>
</dbReference>
<accession>A0A285T086</accession>
<dbReference type="Proteomes" id="UP000219111">
    <property type="component" value="Unassembled WGS sequence"/>
</dbReference>
<keyword evidence="2" id="KW-1185">Reference proteome</keyword>
<reference evidence="2" key="1">
    <citation type="submission" date="2017-08" db="EMBL/GenBank/DDBJ databases">
        <authorList>
            <person name="Varghese N."/>
            <person name="Submissions S."/>
        </authorList>
    </citation>
    <scope>NUCLEOTIDE SEQUENCE [LARGE SCALE GENOMIC DNA]</scope>
    <source>
        <strain evidence="2">JA276</strain>
    </source>
</reference>
<protein>
    <submittedName>
        <fullName evidence="1">Uncharacterized protein</fullName>
    </submittedName>
</protein>
<name>A0A285T086_9RHOB</name>